<dbReference type="Gene3D" id="1.20.58.1250">
    <property type="entry name" value="Tubulin Binding Cofactor C, N-terminal domain"/>
    <property type="match status" value="1"/>
</dbReference>
<comment type="similarity">
    <text evidence="2">Belongs to the TBCC family.</text>
</comment>
<dbReference type="PANTHER" id="PTHR15139">
    <property type="entry name" value="TUBULIN FOLDING COFACTOR C"/>
    <property type="match status" value="1"/>
</dbReference>
<keyword evidence="3" id="KW-0963">Cytoplasm</keyword>
<evidence type="ECO:0000259" key="6">
    <source>
        <dbReference type="PROSITE" id="PS51329"/>
    </source>
</evidence>
<dbReference type="EMBL" id="CAJPDQ010000006">
    <property type="protein sequence ID" value="CAF9911196.1"/>
    <property type="molecule type" value="Genomic_DNA"/>
</dbReference>
<evidence type="ECO:0000256" key="3">
    <source>
        <dbReference type="ARBA" id="ARBA00022490"/>
    </source>
</evidence>
<dbReference type="InterPro" id="IPR027684">
    <property type="entry name" value="TBCC"/>
</dbReference>
<feature type="domain" description="C-CAP/cofactor C-like" evidence="6">
    <location>
        <begin position="192"/>
        <end position="343"/>
    </location>
</feature>
<evidence type="ECO:0000256" key="4">
    <source>
        <dbReference type="ARBA" id="ARBA00023186"/>
    </source>
</evidence>
<dbReference type="Pfam" id="PF07986">
    <property type="entry name" value="TBCC"/>
    <property type="match status" value="1"/>
</dbReference>
<dbReference type="GO" id="GO:0007023">
    <property type="term" value="P:post-chaperonin tubulin folding pathway"/>
    <property type="evidence" value="ECO:0007669"/>
    <property type="project" value="InterPro"/>
</dbReference>
<dbReference type="OrthoDB" id="194775at2759"/>
<dbReference type="InterPro" id="IPR006599">
    <property type="entry name" value="CARP_motif"/>
</dbReference>
<evidence type="ECO:0000256" key="1">
    <source>
        <dbReference type="ARBA" id="ARBA00004496"/>
    </source>
</evidence>
<reference evidence="7" key="1">
    <citation type="submission" date="2021-03" db="EMBL/GenBank/DDBJ databases">
        <authorList>
            <person name="Tagirdzhanova G."/>
        </authorList>
    </citation>
    <scope>NUCLEOTIDE SEQUENCE</scope>
</reference>
<dbReference type="GO" id="GO:0007021">
    <property type="term" value="P:tubulin complex assembly"/>
    <property type="evidence" value="ECO:0007669"/>
    <property type="project" value="TreeGrafter"/>
</dbReference>
<dbReference type="SMART" id="SM00673">
    <property type="entry name" value="CARP"/>
    <property type="match status" value="1"/>
</dbReference>
<dbReference type="InterPro" id="IPR038397">
    <property type="entry name" value="TBCC_N_sf"/>
</dbReference>
<keyword evidence="8" id="KW-1185">Reference proteome</keyword>
<dbReference type="GO" id="GO:0005737">
    <property type="term" value="C:cytoplasm"/>
    <property type="evidence" value="ECO:0007669"/>
    <property type="project" value="UniProtKB-SubCell"/>
</dbReference>
<dbReference type="InterPro" id="IPR016098">
    <property type="entry name" value="CAP/MinC_C"/>
</dbReference>
<organism evidence="7 8">
    <name type="scientific">Gomphillus americanus</name>
    <dbReference type="NCBI Taxonomy" id="1940652"/>
    <lineage>
        <taxon>Eukaryota</taxon>
        <taxon>Fungi</taxon>
        <taxon>Dikarya</taxon>
        <taxon>Ascomycota</taxon>
        <taxon>Pezizomycotina</taxon>
        <taxon>Lecanoromycetes</taxon>
        <taxon>OSLEUM clade</taxon>
        <taxon>Ostropomycetidae</taxon>
        <taxon>Ostropales</taxon>
        <taxon>Graphidaceae</taxon>
        <taxon>Gomphilloideae</taxon>
        <taxon>Gomphillus</taxon>
    </lineage>
</organism>
<dbReference type="Proteomes" id="UP000664169">
    <property type="component" value="Unassembled WGS sequence"/>
</dbReference>
<gene>
    <name evidence="7" type="ORF">GOMPHAMPRED_007342</name>
</gene>
<dbReference type="AlphaFoldDB" id="A0A8H3EYK1"/>
<dbReference type="InterPro" id="IPR017901">
    <property type="entry name" value="C-CAP_CF_C-like"/>
</dbReference>
<evidence type="ECO:0000256" key="5">
    <source>
        <dbReference type="SAM" id="MobiDB-lite"/>
    </source>
</evidence>
<dbReference type="PANTHER" id="PTHR15139:SF0">
    <property type="entry name" value="TUBULIN-SPECIFIC CHAPERONE C"/>
    <property type="match status" value="1"/>
</dbReference>
<proteinExistence type="inferred from homology"/>
<keyword evidence="4" id="KW-0143">Chaperone</keyword>
<comment type="caution">
    <text evidence="7">The sequence shown here is derived from an EMBL/GenBank/DDBJ whole genome shotgun (WGS) entry which is preliminary data.</text>
</comment>
<dbReference type="PROSITE" id="PS51329">
    <property type="entry name" value="C_CAP_COFACTOR_C"/>
    <property type="match status" value="1"/>
</dbReference>
<evidence type="ECO:0000313" key="8">
    <source>
        <dbReference type="Proteomes" id="UP000664169"/>
    </source>
</evidence>
<feature type="compositionally biased region" description="Polar residues" evidence="5">
    <location>
        <begin position="135"/>
        <end position="160"/>
    </location>
</feature>
<dbReference type="InterPro" id="IPR012945">
    <property type="entry name" value="Tubulin-bd_cofactor_C_dom"/>
</dbReference>
<sequence length="390" mass="42566">MPSIATAGSKEQFFRYFQLEVTALSEQIDKLTTLPALGGERVDAIDHCLAGIAHLHKEVQNASSYIPAYDQKIYAEGIKALHEKLDQTRISLKPKSKFAFKSSVKKNDSAISLNDAAELASQQNAKLFRDPRELASSTESSVAPTPTLASPPNESVSHPQGVTHEDSSQNSLDATGEKSASATDDSQKDAMIQKMSLASSKSLTVSNHNGVHIILPSSASHAKSSGSVTSIQDTIVDMSTPTTSGKPFAALVIKTIRRSLLICGSVNGAAYITDVNQSVIVVAARQFRMHNCSNCIVYLHANGQPIIEECEQIQFAPIPSLFKPQTEDLNQKNQWDQILDFKWLKPEPSPNWTFLAEQKRLPDDQWTKIISTGLELSLKESLRTAGVHID</sequence>
<evidence type="ECO:0000313" key="7">
    <source>
        <dbReference type="EMBL" id="CAF9911196.1"/>
    </source>
</evidence>
<comment type="subcellular location">
    <subcellularLocation>
        <location evidence="1">Cytoplasm</location>
    </subcellularLocation>
</comment>
<protein>
    <recommendedName>
        <fullName evidence="6">C-CAP/cofactor C-like domain-containing protein</fullName>
    </recommendedName>
</protein>
<dbReference type="Gene3D" id="2.160.20.70">
    <property type="match status" value="1"/>
</dbReference>
<accession>A0A8H3EYK1</accession>
<evidence type="ECO:0000256" key="2">
    <source>
        <dbReference type="ARBA" id="ARBA00008848"/>
    </source>
</evidence>
<feature type="region of interest" description="Disordered" evidence="5">
    <location>
        <begin position="132"/>
        <end position="188"/>
    </location>
</feature>
<feature type="compositionally biased region" description="Polar residues" evidence="5">
    <location>
        <begin position="168"/>
        <end position="184"/>
    </location>
</feature>
<name>A0A8H3EYK1_9LECA</name>